<evidence type="ECO:0000256" key="3">
    <source>
        <dbReference type="ARBA" id="ARBA00022692"/>
    </source>
</evidence>
<dbReference type="GO" id="GO:0015293">
    <property type="term" value="F:symporter activity"/>
    <property type="evidence" value="ECO:0007669"/>
    <property type="project" value="UniProtKB-KW"/>
</dbReference>
<evidence type="ECO:0000256" key="4">
    <source>
        <dbReference type="ARBA" id="ARBA00022989"/>
    </source>
</evidence>
<comment type="similarity">
    <text evidence="6">Belongs to the sodium:neurotransmitter symporter (SNF) (TC 2.A.22) family.</text>
</comment>
<comment type="subcellular location">
    <subcellularLocation>
        <location evidence="1">Membrane</location>
        <topology evidence="1">Multi-pass membrane protein</topology>
    </subcellularLocation>
</comment>
<evidence type="ECO:0000256" key="1">
    <source>
        <dbReference type="ARBA" id="ARBA00004141"/>
    </source>
</evidence>
<dbReference type="InterPro" id="IPR037272">
    <property type="entry name" value="SNS_sf"/>
</dbReference>
<dbReference type="CDD" id="cd10336">
    <property type="entry name" value="SLC6sbd_Tyt1-Like"/>
    <property type="match status" value="1"/>
</dbReference>
<keyword evidence="4" id="KW-1133">Transmembrane helix</keyword>
<evidence type="ECO:0000256" key="2">
    <source>
        <dbReference type="ARBA" id="ARBA00022448"/>
    </source>
</evidence>
<evidence type="ECO:0000313" key="8">
    <source>
        <dbReference type="Proteomes" id="UP000036168"/>
    </source>
</evidence>
<organism evidence="7 8">
    <name type="scientific">Bacillus glycinifermentans</name>
    <dbReference type="NCBI Taxonomy" id="1664069"/>
    <lineage>
        <taxon>Bacteria</taxon>
        <taxon>Bacillati</taxon>
        <taxon>Bacillota</taxon>
        <taxon>Bacilli</taxon>
        <taxon>Bacillales</taxon>
        <taxon>Bacillaceae</taxon>
        <taxon>Bacillus</taxon>
    </lineage>
</organism>
<dbReference type="InterPro" id="IPR000175">
    <property type="entry name" value="Na/ntran_symport"/>
</dbReference>
<dbReference type="PATRIC" id="fig|1664069.3.peg.862"/>
<dbReference type="Proteomes" id="UP000036168">
    <property type="component" value="Unassembled WGS sequence"/>
</dbReference>
<sequence length="464" mass="50688">MICRVVLRRRGALVENNQNSWSSKLGFILASAGSAIGLGAIWKFPYVAGTSGGGAFLLIFILFTLLVGLPLLLAEFIIGRKTQKDAVESYKELAPGSLWHLIGRLGIVTCFILLSFYSVVGGWIIIYIFKGITGELSKNTDYANLFGQTIADPFLVLVSQLIFIIITIIVVAKGVSSGIEKASRFMMPALFIIFLILIVRSVTLPGAMEGIEFFLKPDLSHIKAETVLFAMGQSFFSLSVGVSVMVTYSAYLSKKENMVQSAVSVTLLNVSVAILAGFAIFPAVFSFGLSPDAGPMLLFNVLPSVFHQMPFGIVFLLAFLILFLFATLTSAFSMLEILVSVLSKGDARKRRIFAWAGGIAIFLFGIPAALSYGVLQHVTIFNLSIFDASDYLVSNILMPIGAFLIAVFVPLKIPKDELFAELKEGSKLKRKWFAVWLLLIRYVAPVVIIIVFLDVIGVFKSLNL</sequence>
<dbReference type="EMBL" id="LECW02000024">
    <property type="protein sequence ID" value="KRT93058.1"/>
    <property type="molecule type" value="Genomic_DNA"/>
</dbReference>
<evidence type="ECO:0000256" key="5">
    <source>
        <dbReference type="ARBA" id="ARBA00023136"/>
    </source>
</evidence>
<keyword evidence="6" id="KW-0769">Symport</keyword>
<name>A0A0J6EXL0_9BACI</name>
<gene>
    <name evidence="7" type="ORF">AB447_220925</name>
</gene>
<dbReference type="AlphaFoldDB" id="A0A0J6EXL0"/>
<dbReference type="PANTHER" id="PTHR42948:SF1">
    <property type="entry name" value="TRANSPORTER"/>
    <property type="match status" value="1"/>
</dbReference>
<proteinExistence type="inferred from homology"/>
<protein>
    <recommendedName>
        <fullName evidence="6">Transporter</fullName>
    </recommendedName>
</protein>
<dbReference type="PROSITE" id="PS00610">
    <property type="entry name" value="NA_NEUROTRAN_SYMP_1"/>
    <property type="match status" value="1"/>
</dbReference>
<dbReference type="PANTHER" id="PTHR42948">
    <property type="entry name" value="TRANSPORTER"/>
    <property type="match status" value="1"/>
</dbReference>
<keyword evidence="5" id="KW-0472">Membrane</keyword>
<keyword evidence="3 6" id="KW-0812">Transmembrane</keyword>
<evidence type="ECO:0000313" key="7">
    <source>
        <dbReference type="EMBL" id="KRT93058.1"/>
    </source>
</evidence>
<accession>A0A0J6EXL0</accession>
<keyword evidence="2 6" id="KW-0813">Transport</keyword>
<dbReference type="OrthoDB" id="9762833at2"/>
<dbReference type="RefSeq" id="WP_048406065.1">
    <property type="nucleotide sequence ID" value="NZ_JAQCPU010000001.1"/>
</dbReference>
<dbReference type="GO" id="GO:0016020">
    <property type="term" value="C:membrane"/>
    <property type="evidence" value="ECO:0007669"/>
    <property type="project" value="UniProtKB-SubCell"/>
</dbReference>
<dbReference type="InterPro" id="IPR047218">
    <property type="entry name" value="YocR/YhdH-like"/>
</dbReference>
<dbReference type="PRINTS" id="PR00176">
    <property type="entry name" value="NANEUSMPORT"/>
</dbReference>
<dbReference type="Pfam" id="PF00209">
    <property type="entry name" value="SNF"/>
    <property type="match status" value="2"/>
</dbReference>
<evidence type="ECO:0000256" key="6">
    <source>
        <dbReference type="RuleBase" id="RU003732"/>
    </source>
</evidence>
<reference evidence="7 8" key="1">
    <citation type="journal article" date="2015" name="Int. J. Syst. Evol. Microbiol.">
        <title>Bacillus glycinifermentans sp. nov., isolated from fermented soybean paste.</title>
        <authorList>
            <person name="Kim S.J."/>
            <person name="Dunlap C.A."/>
            <person name="Kwon S.W."/>
            <person name="Rooney A.P."/>
        </authorList>
    </citation>
    <scope>NUCLEOTIDE SEQUENCE [LARGE SCALE GENOMIC DNA]</scope>
    <source>
        <strain evidence="7 8">GO-13</strain>
    </source>
</reference>
<comment type="caution">
    <text evidence="7">The sequence shown here is derived from an EMBL/GenBank/DDBJ whole genome shotgun (WGS) entry which is preliminary data.</text>
</comment>
<dbReference type="SUPFAM" id="SSF161070">
    <property type="entry name" value="SNF-like"/>
    <property type="match status" value="1"/>
</dbReference>
<dbReference type="NCBIfam" id="NF037979">
    <property type="entry name" value="Na_transp"/>
    <property type="match status" value="1"/>
</dbReference>
<dbReference type="PROSITE" id="PS50267">
    <property type="entry name" value="NA_NEUROTRAN_SYMP_3"/>
    <property type="match status" value="1"/>
</dbReference>
<dbReference type="STRING" id="1664069.BGLY_2508"/>